<comment type="caution">
    <text evidence="1">The sequence shown here is derived from an EMBL/GenBank/DDBJ whole genome shotgun (WGS) entry which is preliminary data.</text>
</comment>
<accession>A0AAD9GIA1</accession>
<proteinExistence type="predicted"/>
<organism evidence="1 2">
    <name type="scientific">Phytophthora citrophthora</name>
    <dbReference type="NCBI Taxonomy" id="4793"/>
    <lineage>
        <taxon>Eukaryota</taxon>
        <taxon>Sar</taxon>
        <taxon>Stramenopiles</taxon>
        <taxon>Oomycota</taxon>
        <taxon>Peronosporomycetes</taxon>
        <taxon>Peronosporales</taxon>
        <taxon>Peronosporaceae</taxon>
        <taxon>Phytophthora</taxon>
    </lineage>
</organism>
<name>A0AAD9GIA1_9STRA</name>
<keyword evidence="2" id="KW-1185">Reference proteome</keyword>
<dbReference type="Proteomes" id="UP001259832">
    <property type="component" value="Unassembled WGS sequence"/>
</dbReference>
<dbReference type="EMBL" id="JASMQC010000017">
    <property type="protein sequence ID" value="KAK1938940.1"/>
    <property type="molecule type" value="Genomic_DNA"/>
</dbReference>
<sequence>MAVHVTLALQFTVKPVSYYVVVSFKAATPSLGLPRNAHHSLDVRIPKGLSIIKSYASCIREYQLLIKS</sequence>
<evidence type="ECO:0000313" key="1">
    <source>
        <dbReference type="EMBL" id="KAK1938940.1"/>
    </source>
</evidence>
<dbReference type="AlphaFoldDB" id="A0AAD9GIA1"/>
<reference evidence="1" key="1">
    <citation type="submission" date="2023-08" db="EMBL/GenBank/DDBJ databases">
        <title>Reference Genome Resource for the Citrus Pathogen Phytophthora citrophthora.</title>
        <authorList>
            <person name="Moller H."/>
            <person name="Coetzee B."/>
            <person name="Rose L.J."/>
            <person name="Van Niekerk J.M."/>
        </authorList>
    </citation>
    <scope>NUCLEOTIDE SEQUENCE</scope>
    <source>
        <strain evidence="1">STE-U-9442</strain>
    </source>
</reference>
<evidence type="ECO:0000313" key="2">
    <source>
        <dbReference type="Proteomes" id="UP001259832"/>
    </source>
</evidence>
<protein>
    <submittedName>
        <fullName evidence="1">Uncharacterized protein</fullName>
    </submittedName>
</protein>
<gene>
    <name evidence="1" type="ORF">P3T76_009015</name>
</gene>